<comment type="cofactor">
    <cofactor evidence="2">
        <name>Zn(2+)</name>
        <dbReference type="ChEBI" id="CHEBI:29105"/>
    </cofactor>
</comment>
<dbReference type="EC" id="3.5.1.28" evidence="5"/>
<name>A0ABV7F211_9BURK</name>
<evidence type="ECO:0000256" key="7">
    <source>
        <dbReference type="ARBA" id="ARBA00022723"/>
    </source>
</evidence>
<dbReference type="InterPro" id="IPR051206">
    <property type="entry name" value="NAMLAA_amidase_2"/>
</dbReference>
<feature type="domain" description="N-acetylmuramoyl-L-alanine amidase" evidence="13">
    <location>
        <begin position="24"/>
        <end position="172"/>
    </location>
</feature>
<dbReference type="InterPro" id="IPR002502">
    <property type="entry name" value="Amidase_domain"/>
</dbReference>
<keyword evidence="15" id="KW-1185">Reference proteome</keyword>
<evidence type="ECO:0000256" key="8">
    <source>
        <dbReference type="ARBA" id="ARBA00022801"/>
    </source>
</evidence>
<sequence>MRPEPVRLVIAPDGWCRQALCEPSPNCDPRPADVALDLLVIHNISLPPGQFGGPYIADLFGNRLDCDAHPYFDQLRRLRVSAHFLIRRDAVLMQFVSVNDRAWHAGLSSFGGRERCNDFSIGIELEGSDFEPFTALQYTTLAALTQALQARYRLTDVTGHEHIAPGRKTDPGPFFDWQRYRALVVGAPPVVLTPSGLRFPPAADKSQ</sequence>
<keyword evidence="8 14" id="KW-0378">Hydrolase</keyword>
<evidence type="ECO:0000259" key="13">
    <source>
        <dbReference type="SMART" id="SM00644"/>
    </source>
</evidence>
<keyword evidence="10" id="KW-0961">Cell wall biogenesis/degradation</keyword>
<dbReference type="Pfam" id="PF01510">
    <property type="entry name" value="Amidase_2"/>
    <property type="match status" value="1"/>
</dbReference>
<dbReference type="NCBIfam" id="NF008758">
    <property type="entry name" value="PRK11789.1"/>
    <property type="match status" value="1"/>
</dbReference>
<evidence type="ECO:0000256" key="2">
    <source>
        <dbReference type="ARBA" id="ARBA00001947"/>
    </source>
</evidence>
<gene>
    <name evidence="14" type="primary">ampD</name>
    <name evidence="14" type="ORF">ACFOFO_14155</name>
</gene>
<comment type="subcellular location">
    <subcellularLocation>
        <location evidence="3">Cytoplasm</location>
    </subcellularLocation>
</comment>
<dbReference type="Gene3D" id="3.40.80.10">
    <property type="entry name" value="Peptidoglycan recognition protein-like"/>
    <property type="match status" value="1"/>
</dbReference>
<dbReference type="PANTHER" id="PTHR30417:SF4">
    <property type="entry name" value="1,6-ANHYDRO-N-ACETYLMURAMYL-L-ALANINE AMIDASE AMPD"/>
    <property type="match status" value="1"/>
</dbReference>
<protein>
    <recommendedName>
        <fullName evidence="11">1,6-anhydro-N-acetylmuramyl-L-alanine amidase AmpD</fullName>
        <ecNumber evidence="5">3.5.1.28</ecNumber>
    </recommendedName>
    <alternativeName>
        <fullName evidence="12">N-acetylmuramoyl-L-alanine amidase</fullName>
    </alternativeName>
</protein>
<keyword evidence="6" id="KW-0963">Cytoplasm</keyword>
<dbReference type="Proteomes" id="UP001595530">
    <property type="component" value="Unassembled WGS sequence"/>
</dbReference>
<evidence type="ECO:0000256" key="4">
    <source>
        <dbReference type="ARBA" id="ARBA00007553"/>
    </source>
</evidence>
<organism evidence="14 15">
    <name type="scientific">Undibacterium arcticum</name>
    <dbReference type="NCBI Taxonomy" id="1762892"/>
    <lineage>
        <taxon>Bacteria</taxon>
        <taxon>Pseudomonadati</taxon>
        <taxon>Pseudomonadota</taxon>
        <taxon>Betaproteobacteria</taxon>
        <taxon>Burkholderiales</taxon>
        <taxon>Oxalobacteraceae</taxon>
        <taxon>Undibacterium</taxon>
    </lineage>
</organism>
<dbReference type="RefSeq" id="WP_390327031.1">
    <property type="nucleotide sequence ID" value="NZ_JBHRTP010000041.1"/>
</dbReference>
<evidence type="ECO:0000256" key="6">
    <source>
        <dbReference type="ARBA" id="ARBA00022490"/>
    </source>
</evidence>
<keyword evidence="7" id="KW-0479">Metal-binding</keyword>
<evidence type="ECO:0000313" key="15">
    <source>
        <dbReference type="Proteomes" id="UP001595530"/>
    </source>
</evidence>
<evidence type="ECO:0000256" key="5">
    <source>
        <dbReference type="ARBA" id="ARBA00011901"/>
    </source>
</evidence>
<evidence type="ECO:0000256" key="3">
    <source>
        <dbReference type="ARBA" id="ARBA00004496"/>
    </source>
</evidence>
<dbReference type="EMBL" id="JBHRTP010000041">
    <property type="protein sequence ID" value="MFC3109089.1"/>
    <property type="molecule type" value="Genomic_DNA"/>
</dbReference>
<dbReference type="PANTHER" id="PTHR30417">
    <property type="entry name" value="N-ACETYLMURAMOYL-L-ALANINE AMIDASE AMID"/>
    <property type="match status" value="1"/>
</dbReference>
<dbReference type="SUPFAM" id="SSF55846">
    <property type="entry name" value="N-acetylmuramoyl-L-alanine amidase-like"/>
    <property type="match status" value="1"/>
</dbReference>
<evidence type="ECO:0000256" key="1">
    <source>
        <dbReference type="ARBA" id="ARBA00001561"/>
    </source>
</evidence>
<evidence type="ECO:0000256" key="10">
    <source>
        <dbReference type="ARBA" id="ARBA00023316"/>
    </source>
</evidence>
<dbReference type="CDD" id="cd06583">
    <property type="entry name" value="PGRP"/>
    <property type="match status" value="1"/>
</dbReference>
<keyword evidence="9" id="KW-0862">Zinc</keyword>
<evidence type="ECO:0000313" key="14">
    <source>
        <dbReference type="EMBL" id="MFC3109089.1"/>
    </source>
</evidence>
<reference evidence="15" key="1">
    <citation type="journal article" date="2019" name="Int. J. Syst. Evol. Microbiol.">
        <title>The Global Catalogue of Microorganisms (GCM) 10K type strain sequencing project: providing services to taxonomists for standard genome sequencing and annotation.</title>
        <authorList>
            <consortium name="The Broad Institute Genomics Platform"/>
            <consortium name="The Broad Institute Genome Sequencing Center for Infectious Disease"/>
            <person name="Wu L."/>
            <person name="Ma J."/>
        </authorList>
    </citation>
    <scope>NUCLEOTIDE SEQUENCE [LARGE SCALE GENOMIC DNA]</scope>
    <source>
        <strain evidence="15">KCTC 42986</strain>
    </source>
</reference>
<proteinExistence type="inferred from homology"/>
<evidence type="ECO:0000256" key="9">
    <source>
        <dbReference type="ARBA" id="ARBA00022833"/>
    </source>
</evidence>
<dbReference type="SMART" id="SM00644">
    <property type="entry name" value="Ami_2"/>
    <property type="match status" value="1"/>
</dbReference>
<comment type="caution">
    <text evidence="14">The sequence shown here is derived from an EMBL/GenBank/DDBJ whole genome shotgun (WGS) entry which is preliminary data.</text>
</comment>
<evidence type="ECO:0000256" key="11">
    <source>
        <dbReference type="ARBA" id="ARBA00039257"/>
    </source>
</evidence>
<comment type="catalytic activity">
    <reaction evidence="1">
        <text>Hydrolyzes the link between N-acetylmuramoyl residues and L-amino acid residues in certain cell-wall glycopeptides.</text>
        <dbReference type="EC" id="3.5.1.28"/>
    </reaction>
</comment>
<dbReference type="InterPro" id="IPR036505">
    <property type="entry name" value="Amidase/PGRP_sf"/>
</dbReference>
<comment type="similarity">
    <text evidence="4">Belongs to the N-acetylmuramoyl-L-alanine amidase 2 family.</text>
</comment>
<accession>A0ABV7F211</accession>
<dbReference type="GO" id="GO:0008745">
    <property type="term" value="F:N-acetylmuramoyl-L-alanine amidase activity"/>
    <property type="evidence" value="ECO:0007669"/>
    <property type="project" value="UniProtKB-EC"/>
</dbReference>
<evidence type="ECO:0000256" key="12">
    <source>
        <dbReference type="ARBA" id="ARBA00042615"/>
    </source>
</evidence>